<dbReference type="PANTHER" id="PTHR33508">
    <property type="entry name" value="UPF0056 MEMBRANE PROTEIN YHCE"/>
    <property type="match status" value="1"/>
</dbReference>
<evidence type="ECO:0000256" key="5">
    <source>
        <dbReference type="ARBA" id="ARBA00022989"/>
    </source>
</evidence>
<evidence type="ECO:0000256" key="4">
    <source>
        <dbReference type="ARBA" id="ARBA00022692"/>
    </source>
</evidence>
<dbReference type="GO" id="GO:0005886">
    <property type="term" value="C:plasma membrane"/>
    <property type="evidence" value="ECO:0007669"/>
    <property type="project" value="UniProtKB-SubCell"/>
</dbReference>
<proteinExistence type="inferred from homology"/>
<dbReference type="EMBL" id="MPIN01000012">
    <property type="protein sequence ID" value="OJH35871.1"/>
    <property type="molecule type" value="Genomic_DNA"/>
</dbReference>
<keyword evidence="9" id="KW-1185">Reference proteome</keyword>
<keyword evidence="6 7" id="KW-0472">Membrane</keyword>
<feature type="transmembrane region" description="Helical" evidence="7">
    <location>
        <begin position="75"/>
        <end position="94"/>
    </location>
</feature>
<evidence type="ECO:0000313" key="9">
    <source>
        <dbReference type="Proteomes" id="UP000182229"/>
    </source>
</evidence>
<evidence type="ECO:0000313" key="8">
    <source>
        <dbReference type="EMBL" id="OJH35871.1"/>
    </source>
</evidence>
<name>A0A1L9B0U6_9BACT</name>
<evidence type="ECO:0000256" key="3">
    <source>
        <dbReference type="ARBA" id="ARBA00022475"/>
    </source>
</evidence>
<gene>
    <name evidence="8" type="ORF">BON30_35165</name>
</gene>
<keyword evidence="4 7" id="KW-0812">Transmembrane</keyword>
<evidence type="ECO:0000256" key="2">
    <source>
        <dbReference type="ARBA" id="ARBA00009784"/>
    </source>
</evidence>
<comment type="similarity">
    <text evidence="2 7">Belongs to the UPF0056 (MarC) family.</text>
</comment>
<dbReference type="NCBIfam" id="TIGR00427">
    <property type="entry name" value="NAAT family transporter"/>
    <property type="match status" value="1"/>
</dbReference>
<dbReference type="OrthoDB" id="21094at2"/>
<feature type="transmembrane region" description="Helical" evidence="7">
    <location>
        <begin position="145"/>
        <end position="169"/>
    </location>
</feature>
<evidence type="ECO:0000256" key="6">
    <source>
        <dbReference type="ARBA" id="ARBA00023136"/>
    </source>
</evidence>
<keyword evidence="3" id="KW-1003">Cell membrane</keyword>
<evidence type="ECO:0000256" key="1">
    <source>
        <dbReference type="ARBA" id="ARBA00004651"/>
    </source>
</evidence>
<dbReference type="Pfam" id="PF01914">
    <property type="entry name" value="MarC"/>
    <property type="match status" value="1"/>
</dbReference>
<feature type="transmembrane region" description="Helical" evidence="7">
    <location>
        <begin position="181"/>
        <end position="201"/>
    </location>
</feature>
<sequence length="248" mass="26111">MSEQFSLFIVALPAMLFVVDPVGLVPIFLAMTAGDSEEKIRSTARRACLVACALMLFFALFGGVIFKVFGVSLGAFRVAGGILLLITALDMLRARPSETRTTPSETQEGVVKEDVALVPLAMPLLAGPGAIATAVVLMARGGDRLVSAVPVLLAILITFVTSYFILRAASLVQRVLRQSGVAILERVMGLILAAIAVQFIADGGKDLLREHPAASQMLDAAQTPARFITAPLALPPSDIRLGPARCAS</sequence>
<keyword evidence="5 7" id="KW-1133">Transmembrane helix</keyword>
<reference evidence="9" key="1">
    <citation type="submission" date="2016-11" db="EMBL/GenBank/DDBJ databases">
        <authorList>
            <person name="Shukria A."/>
            <person name="Stevens D.C."/>
        </authorList>
    </citation>
    <scope>NUCLEOTIDE SEQUENCE [LARGE SCALE GENOMIC DNA]</scope>
    <source>
        <strain evidence="9">Cbfe23</strain>
    </source>
</reference>
<evidence type="ECO:0000256" key="7">
    <source>
        <dbReference type="RuleBase" id="RU362048"/>
    </source>
</evidence>
<accession>A0A1L9B0U6</accession>
<dbReference type="AlphaFoldDB" id="A0A1L9B0U6"/>
<protein>
    <recommendedName>
        <fullName evidence="7">UPF0056 membrane protein</fullName>
    </recommendedName>
</protein>
<comment type="caution">
    <text evidence="8">The sequence shown here is derived from an EMBL/GenBank/DDBJ whole genome shotgun (WGS) entry which is preliminary data.</text>
</comment>
<dbReference type="Proteomes" id="UP000182229">
    <property type="component" value="Unassembled WGS sequence"/>
</dbReference>
<dbReference type="InterPro" id="IPR002771">
    <property type="entry name" value="Multi_antbiot-R_MarC"/>
</dbReference>
<feature type="transmembrane region" description="Helical" evidence="7">
    <location>
        <begin position="49"/>
        <end position="69"/>
    </location>
</feature>
<reference evidence="8 9" key="2">
    <citation type="submission" date="2016-12" db="EMBL/GenBank/DDBJ databases">
        <title>Draft Genome Sequence of Cystobacter ferrugineus Strain Cbfe23.</title>
        <authorList>
            <person name="Akbar S."/>
            <person name="Dowd S.E."/>
            <person name="Stevens D.C."/>
        </authorList>
    </citation>
    <scope>NUCLEOTIDE SEQUENCE [LARGE SCALE GENOMIC DNA]</scope>
    <source>
        <strain evidence="8 9">Cbfe23</strain>
    </source>
</reference>
<comment type="subcellular location">
    <subcellularLocation>
        <location evidence="1 7">Cell membrane</location>
        <topology evidence="1 7">Multi-pass membrane protein</topology>
    </subcellularLocation>
</comment>
<organism evidence="8 9">
    <name type="scientific">Cystobacter ferrugineus</name>
    <dbReference type="NCBI Taxonomy" id="83449"/>
    <lineage>
        <taxon>Bacteria</taxon>
        <taxon>Pseudomonadati</taxon>
        <taxon>Myxococcota</taxon>
        <taxon>Myxococcia</taxon>
        <taxon>Myxococcales</taxon>
        <taxon>Cystobacterineae</taxon>
        <taxon>Archangiaceae</taxon>
        <taxon>Cystobacter</taxon>
    </lineage>
</organism>
<feature type="transmembrane region" description="Helical" evidence="7">
    <location>
        <begin position="6"/>
        <end position="29"/>
    </location>
</feature>
<feature type="transmembrane region" description="Helical" evidence="7">
    <location>
        <begin position="115"/>
        <end position="139"/>
    </location>
</feature>
<dbReference type="STRING" id="83449.BON30_35165"/>
<dbReference type="PANTHER" id="PTHR33508:SF1">
    <property type="entry name" value="UPF0056 MEMBRANE PROTEIN YHCE"/>
    <property type="match status" value="1"/>
</dbReference>